<dbReference type="Gene3D" id="1.20.1530.20">
    <property type="match status" value="1"/>
</dbReference>
<feature type="transmembrane region" description="Helical" evidence="6">
    <location>
        <begin position="219"/>
        <end position="243"/>
    </location>
</feature>
<dbReference type="EMBL" id="BDGG01000001">
    <property type="protein sequence ID" value="GAU88015.1"/>
    <property type="molecule type" value="Genomic_DNA"/>
</dbReference>
<evidence type="ECO:0000256" key="5">
    <source>
        <dbReference type="ARBA" id="ARBA00023136"/>
    </source>
</evidence>
<dbReference type="OrthoDB" id="423807at2759"/>
<comment type="similarity">
    <text evidence="2">Belongs to the monovalent cation:proton antiporter 1 (CPA1) transporter (TC 2.A.36) family.</text>
</comment>
<evidence type="ECO:0000256" key="1">
    <source>
        <dbReference type="ARBA" id="ARBA00004141"/>
    </source>
</evidence>
<evidence type="ECO:0000256" key="2">
    <source>
        <dbReference type="ARBA" id="ARBA00007367"/>
    </source>
</evidence>
<proteinExistence type="inferred from homology"/>
<comment type="caution">
    <text evidence="8">The sequence shown here is derived from an EMBL/GenBank/DDBJ whole genome shotgun (WGS) entry which is preliminary data.</text>
</comment>
<protein>
    <recommendedName>
        <fullName evidence="7">Cation/H+ exchanger transmembrane domain-containing protein</fullName>
    </recommendedName>
</protein>
<accession>A0A1D1UI03</accession>
<feature type="transmembrane region" description="Helical" evidence="6">
    <location>
        <begin position="348"/>
        <end position="370"/>
    </location>
</feature>
<feature type="transmembrane region" description="Helical" evidence="6">
    <location>
        <begin position="295"/>
        <end position="328"/>
    </location>
</feature>
<feature type="transmembrane region" description="Helical" evidence="6">
    <location>
        <begin position="263"/>
        <end position="283"/>
    </location>
</feature>
<feature type="transmembrane region" description="Helical" evidence="6">
    <location>
        <begin position="42"/>
        <end position="63"/>
    </location>
</feature>
<feature type="transmembrane region" description="Helical" evidence="6">
    <location>
        <begin position="157"/>
        <end position="179"/>
    </location>
</feature>
<dbReference type="GO" id="GO:0015297">
    <property type="term" value="F:antiporter activity"/>
    <property type="evidence" value="ECO:0007669"/>
    <property type="project" value="InterPro"/>
</dbReference>
<dbReference type="Proteomes" id="UP000186922">
    <property type="component" value="Unassembled WGS sequence"/>
</dbReference>
<evidence type="ECO:0000313" key="9">
    <source>
        <dbReference type="Proteomes" id="UP000186922"/>
    </source>
</evidence>
<dbReference type="AlphaFoldDB" id="A0A1D1UI03"/>
<feature type="domain" description="Cation/H+ exchanger transmembrane" evidence="7">
    <location>
        <begin position="81"/>
        <end position="471"/>
    </location>
</feature>
<dbReference type="PANTHER" id="PTHR31102">
    <property type="match status" value="1"/>
</dbReference>
<feature type="transmembrane region" description="Helical" evidence="6">
    <location>
        <begin position="377"/>
        <end position="400"/>
    </location>
</feature>
<dbReference type="PANTHER" id="PTHR31102:SF1">
    <property type="entry name" value="CATION_H+ EXCHANGER DOMAIN-CONTAINING PROTEIN"/>
    <property type="match status" value="1"/>
</dbReference>
<keyword evidence="3 6" id="KW-0812">Transmembrane</keyword>
<dbReference type="InterPro" id="IPR006153">
    <property type="entry name" value="Cation/H_exchanger_TM"/>
</dbReference>
<name>A0A1D1UI03_RAMVA</name>
<evidence type="ECO:0000256" key="6">
    <source>
        <dbReference type="SAM" id="Phobius"/>
    </source>
</evidence>
<organism evidence="8 9">
    <name type="scientific">Ramazzottius varieornatus</name>
    <name type="common">Water bear</name>
    <name type="synonym">Tardigrade</name>
    <dbReference type="NCBI Taxonomy" id="947166"/>
    <lineage>
        <taxon>Eukaryota</taxon>
        <taxon>Metazoa</taxon>
        <taxon>Ecdysozoa</taxon>
        <taxon>Tardigrada</taxon>
        <taxon>Eutardigrada</taxon>
        <taxon>Parachela</taxon>
        <taxon>Hypsibioidea</taxon>
        <taxon>Ramazzottiidae</taxon>
        <taxon>Ramazzottius</taxon>
    </lineage>
</organism>
<evidence type="ECO:0000259" key="7">
    <source>
        <dbReference type="Pfam" id="PF00999"/>
    </source>
</evidence>
<keyword evidence="4 6" id="KW-1133">Transmembrane helix</keyword>
<feature type="transmembrane region" description="Helical" evidence="6">
    <location>
        <begin position="185"/>
        <end position="207"/>
    </location>
</feature>
<feature type="transmembrane region" description="Helical" evidence="6">
    <location>
        <begin position="451"/>
        <end position="472"/>
    </location>
</feature>
<dbReference type="Pfam" id="PF00999">
    <property type="entry name" value="Na_H_Exchanger"/>
    <property type="match status" value="1"/>
</dbReference>
<reference evidence="8 9" key="1">
    <citation type="journal article" date="2016" name="Nat. Commun.">
        <title>Extremotolerant tardigrade genome and improved radiotolerance of human cultured cells by tardigrade-unique protein.</title>
        <authorList>
            <person name="Hashimoto T."/>
            <person name="Horikawa D.D."/>
            <person name="Saito Y."/>
            <person name="Kuwahara H."/>
            <person name="Kozuka-Hata H."/>
            <person name="Shin-I T."/>
            <person name="Minakuchi Y."/>
            <person name="Ohishi K."/>
            <person name="Motoyama A."/>
            <person name="Aizu T."/>
            <person name="Enomoto A."/>
            <person name="Kondo K."/>
            <person name="Tanaka S."/>
            <person name="Hara Y."/>
            <person name="Koshikawa S."/>
            <person name="Sagara H."/>
            <person name="Miura T."/>
            <person name="Yokobori S."/>
            <person name="Miyagawa K."/>
            <person name="Suzuki Y."/>
            <person name="Kubo T."/>
            <person name="Oyama M."/>
            <person name="Kohara Y."/>
            <person name="Fujiyama A."/>
            <person name="Arakawa K."/>
            <person name="Katayama T."/>
            <person name="Toyoda A."/>
            <person name="Kunieda T."/>
        </authorList>
    </citation>
    <scope>NUCLEOTIDE SEQUENCE [LARGE SCALE GENOMIC DNA]</scope>
    <source>
        <strain evidence="8 9">YOKOZUNA-1</strain>
    </source>
</reference>
<evidence type="ECO:0000256" key="3">
    <source>
        <dbReference type="ARBA" id="ARBA00022692"/>
    </source>
</evidence>
<dbReference type="InterPro" id="IPR051843">
    <property type="entry name" value="CPA1_transporter"/>
</dbReference>
<evidence type="ECO:0000256" key="4">
    <source>
        <dbReference type="ARBA" id="ARBA00022989"/>
    </source>
</evidence>
<feature type="transmembrane region" description="Helical" evidence="6">
    <location>
        <begin position="75"/>
        <end position="94"/>
    </location>
</feature>
<sequence>MKEHPGIKKIGSKVLLEDNPLPVNPSFSRRLWYHFLCPPHSYLAYLLTRGMVCLLIWLTAFAVFKQDALPGGNVFALFVLVVSAMLGGFLVSLVKLPPLLGMLIMGCLLRNVPHIDFAKDIDQRWSSLLRNVALTIILTRAGLGLDSRALKRLSKSVLLLAFLPCLAEAGSVGIAAYLILQFPWIWGFLLGFVQAAVSPAVVVPFMLKLQADKLGTKKGIPTLLMAASSLDDVLAISGFSVLLSTIFSRIDTALWFQIIQGPLEIVVGLAYGTFIGVVFWYLPHREHDDVALFRFLFLFLGGLAVIVGSKALGFSGAGALGCLTSAFVAGHKWRTPGWDVERVKASTVFLYLWTVFQPALFGLIGAEVIFQRIKAETVGLTIAVLVIGLVVRMAFTMVAVTGSGLNWKEKLFTAIAWVPKATVQAALGSVALDIARETNALPEVIDLGEKVVTIAVLLIVITAPLGAITITFSSTRLLEAEDHPTVGRDAEGDFEDNSLRESGEFDGDDISVIRTANQILNSRDFNGAFSPNVERMKMIDEPGSDIFLPRK</sequence>
<dbReference type="GO" id="GO:1902600">
    <property type="term" value="P:proton transmembrane transport"/>
    <property type="evidence" value="ECO:0007669"/>
    <property type="project" value="InterPro"/>
</dbReference>
<dbReference type="GO" id="GO:0016020">
    <property type="term" value="C:membrane"/>
    <property type="evidence" value="ECO:0007669"/>
    <property type="project" value="UniProtKB-SubCell"/>
</dbReference>
<keyword evidence="9" id="KW-1185">Reference proteome</keyword>
<dbReference type="InterPro" id="IPR038770">
    <property type="entry name" value="Na+/solute_symporter_sf"/>
</dbReference>
<gene>
    <name evidence="8" type="primary">RvY_00788-1</name>
    <name evidence="8" type="synonym">RvY_00788.1</name>
    <name evidence="8" type="ORF">RvY_00788</name>
</gene>
<keyword evidence="5 6" id="KW-0472">Membrane</keyword>
<comment type="subcellular location">
    <subcellularLocation>
        <location evidence="1">Membrane</location>
        <topology evidence="1">Multi-pass membrane protein</topology>
    </subcellularLocation>
</comment>
<evidence type="ECO:0000313" key="8">
    <source>
        <dbReference type="EMBL" id="GAU88015.1"/>
    </source>
</evidence>